<keyword evidence="4" id="KW-1185">Reference proteome</keyword>
<accession>U3THR9</accession>
<protein>
    <submittedName>
        <fullName evidence="3">Long-chain-fatty-acid-CoA ligase</fullName>
        <ecNumber evidence="3">6.2.1.3</ecNumber>
    </submittedName>
</protein>
<sequence>MEEAKSKAAEAYLSRPWLKKYDEGVPADIEVPDKPLYWILEETASKFPNRAALIFYGRRVTYRELFDSARRFAGYLRSRGVGKGDVVGLFLPNSPQFAIAFYGALMAGATVSPMNVLYSPREIHHQLSDNKARVLVAIDMFKEKVVAGLPSSVEEVLWTGIQDYLPGLKAVLYKLFRRPPSPPRGGIHKRFMDALKHEPIDSKPDINPREDVAALMYTGGTTGTPKGAMLTHRNLLANVLQIDAWFKRGVRGEDVFVGALPWFHIYGLTAVLNSGVHKAATIIVYARPNIDEIMRDIERYRATVFHGVPTLYRMIINHPQVEKFNLRSLEVCISGAEPLPKAVAERFMELTGAKLREGYGLTETSPVTHVNPILGEARYGSIGLPVPSTVAAIADPEAPELLEPGEVGELVVSGPQVMKGYYNRPEENEKVFFDCCGLTWLRTGDMARMDEDGYFYIVDRKKDIIKYKGYSVFPREIEEVLYRHECVREAAVIGVPHPEYNEVPKAFVSLREECKGKVKPEDIIEFARQNLAPYKVPKEVEIRDDLPKSGVGKILRRVLREEELRKRGMGG</sequence>
<dbReference type="InterPro" id="IPR042099">
    <property type="entry name" value="ANL_N_sf"/>
</dbReference>
<organism evidence="3 4">
    <name type="scientific">Aeropyrum camini SY1 = JCM 12091</name>
    <dbReference type="NCBI Taxonomy" id="1198449"/>
    <lineage>
        <taxon>Archaea</taxon>
        <taxon>Thermoproteota</taxon>
        <taxon>Thermoprotei</taxon>
        <taxon>Desulfurococcales</taxon>
        <taxon>Desulfurococcaceae</taxon>
        <taxon>Aeropyrum</taxon>
    </lineage>
</organism>
<evidence type="ECO:0000313" key="3">
    <source>
        <dbReference type="EMBL" id="BAN90899.1"/>
    </source>
</evidence>
<feature type="domain" description="AMP-binding enzyme C-terminal" evidence="2">
    <location>
        <begin position="476"/>
        <end position="553"/>
    </location>
</feature>
<dbReference type="InterPro" id="IPR000873">
    <property type="entry name" value="AMP-dep_synth/lig_dom"/>
</dbReference>
<dbReference type="RefSeq" id="WP_022542167.1">
    <property type="nucleotide sequence ID" value="NC_022521.1"/>
</dbReference>
<dbReference type="PATRIC" id="fig|1198449.6.peg.1444"/>
<dbReference type="Pfam" id="PF13193">
    <property type="entry name" value="AMP-binding_C"/>
    <property type="match status" value="1"/>
</dbReference>
<dbReference type="Gene3D" id="3.40.50.12780">
    <property type="entry name" value="N-terminal domain of ligase-like"/>
    <property type="match status" value="1"/>
</dbReference>
<dbReference type="InterPro" id="IPR020845">
    <property type="entry name" value="AMP-binding_CS"/>
</dbReference>
<dbReference type="Pfam" id="PF00501">
    <property type="entry name" value="AMP-binding"/>
    <property type="match status" value="1"/>
</dbReference>
<dbReference type="PROSITE" id="PS00455">
    <property type="entry name" value="AMP_BINDING"/>
    <property type="match status" value="1"/>
</dbReference>
<dbReference type="SUPFAM" id="SSF56801">
    <property type="entry name" value="Acetyl-CoA synthetase-like"/>
    <property type="match status" value="1"/>
</dbReference>
<dbReference type="GeneID" id="17110663"/>
<dbReference type="STRING" id="1198449.ACAM_1430"/>
<name>U3THR9_9CREN</name>
<evidence type="ECO:0000313" key="4">
    <source>
        <dbReference type="Proteomes" id="UP000016887"/>
    </source>
</evidence>
<dbReference type="InterPro" id="IPR045851">
    <property type="entry name" value="AMP-bd_C_sf"/>
</dbReference>
<dbReference type="PANTHER" id="PTHR43767:SF1">
    <property type="entry name" value="NONRIBOSOMAL PEPTIDE SYNTHASE PES1 (EUROFUNG)-RELATED"/>
    <property type="match status" value="1"/>
</dbReference>
<dbReference type="CDD" id="cd05936">
    <property type="entry name" value="FC-FACS_FadD_like"/>
    <property type="match status" value="1"/>
</dbReference>
<dbReference type="Proteomes" id="UP000016887">
    <property type="component" value="Chromosome"/>
</dbReference>
<reference evidence="3 4" key="1">
    <citation type="journal article" date="2013" name="Appl. Environ. Microbiol.">
        <title>Variation of the Virus-Related Elements within Syntenic Genomes of the Hyperthermophilic Archaeon Aeropyrum.</title>
        <authorList>
            <person name="Daifuku T."/>
            <person name="Yoshida T."/>
            <person name="Kitamura T."/>
            <person name="Kawaichi S."/>
            <person name="Inoue T."/>
            <person name="Nomura K."/>
            <person name="Yoshida Y."/>
            <person name="Kuno S."/>
            <person name="Sako Y."/>
        </authorList>
    </citation>
    <scope>NUCLEOTIDE SEQUENCE [LARGE SCALE GENOMIC DNA]</scope>
    <source>
        <strain evidence="3 4">SY1</strain>
    </source>
</reference>
<keyword evidence="3" id="KW-0436">Ligase</keyword>
<dbReference type="EMBL" id="AP012489">
    <property type="protein sequence ID" value="BAN90899.1"/>
    <property type="molecule type" value="Genomic_DNA"/>
</dbReference>
<evidence type="ECO:0000259" key="2">
    <source>
        <dbReference type="Pfam" id="PF13193"/>
    </source>
</evidence>
<dbReference type="eggNOG" id="arCOG00856">
    <property type="taxonomic scope" value="Archaea"/>
</dbReference>
<proteinExistence type="predicted"/>
<dbReference type="KEGG" id="acj:ACAM_1430"/>
<dbReference type="InterPro" id="IPR050237">
    <property type="entry name" value="ATP-dep_AMP-bd_enzyme"/>
</dbReference>
<dbReference type="Gene3D" id="3.30.300.30">
    <property type="match status" value="1"/>
</dbReference>
<dbReference type="InterPro" id="IPR025110">
    <property type="entry name" value="AMP-bd_C"/>
</dbReference>
<dbReference type="AlphaFoldDB" id="U3THR9"/>
<dbReference type="EC" id="6.2.1.3" evidence="3"/>
<dbReference type="PANTHER" id="PTHR43767">
    <property type="entry name" value="LONG-CHAIN-FATTY-ACID--COA LIGASE"/>
    <property type="match status" value="1"/>
</dbReference>
<feature type="domain" description="AMP-dependent synthetase/ligase" evidence="1">
    <location>
        <begin position="40"/>
        <end position="422"/>
    </location>
</feature>
<dbReference type="GO" id="GO:0004467">
    <property type="term" value="F:long-chain fatty acid-CoA ligase activity"/>
    <property type="evidence" value="ECO:0007669"/>
    <property type="project" value="UniProtKB-EC"/>
</dbReference>
<gene>
    <name evidence="3" type="primary">fadD</name>
    <name evidence="3" type="ORF">ACAM_1430</name>
</gene>
<evidence type="ECO:0000259" key="1">
    <source>
        <dbReference type="Pfam" id="PF00501"/>
    </source>
</evidence>